<dbReference type="Pfam" id="PF00271">
    <property type="entry name" value="Helicase_C"/>
    <property type="match status" value="1"/>
</dbReference>
<dbReference type="EMBL" id="JACVVK020000028">
    <property type="protein sequence ID" value="KAK7502000.1"/>
    <property type="molecule type" value="Genomic_DNA"/>
</dbReference>
<dbReference type="Proteomes" id="UP001519460">
    <property type="component" value="Unassembled WGS sequence"/>
</dbReference>
<evidence type="ECO:0000256" key="5">
    <source>
        <dbReference type="ARBA" id="ARBA00022840"/>
    </source>
</evidence>
<comment type="catalytic activity">
    <reaction evidence="6">
        <text>ATP + H2O = ADP + phosphate + H(+)</text>
        <dbReference type="Rhea" id="RHEA:13065"/>
        <dbReference type="ChEBI" id="CHEBI:15377"/>
        <dbReference type="ChEBI" id="CHEBI:15378"/>
        <dbReference type="ChEBI" id="CHEBI:30616"/>
        <dbReference type="ChEBI" id="CHEBI:43474"/>
        <dbReference type="ChEBI" id="CHEBI:456216"/>
        <dbReference type="EC" id="3.6.4.13"/>
    </reaction>
</comment>
<dbReference type="GO" id="GO:0016787">
    <property type="term" value="F:hydrolase activity"/>
    <property type="evidence" value="ECO:0007669"/>
    <property type="project" value="UniProtKB-KW"/>
</dbReference>
<keyword evidence="5 7" id="KW-0067">ATP-binding</keyword>
<evidence type="ECO:0000256" key="1">
    <source>
        <dbReference type="ARBA" id="ARBA00012552"/>
    </source>
</evidence>
<feature type="compositionally biased region" description="Low complexity" evidence="8">
    <location>
        <begin position="92"/>
        <end position="101"/>
    </location>
</feature>
<dbReference type="SMART" id="SM00487">
    <property type="entry name" value="DEXDc"/>
    <property type="match status" value="1"/>
</dbReference>
<evidence type="ECO:0000313" key="11">
    <source>
        <dbReference type="EMBL" id="KAK7502000.1"/>
    </source>
</evidence>
<evidence type="ECO:0000256" key="4">
    <source>
        <dbReference type="ARBA" id="ARBA00022806"/>
    </source>
</evidence>
<evidence type="ECO:0000256" key="2">
    <source>
        <dbReference type="ARBA" id="ARBA00022741"/>
    </source>
</evidence>
<accession>A0ABD0LR47</accession>
<dbReference type="InterPro" id="IPR011545">
    <property type="entry name" value="DEAD/DEAH_box_helicase_dom"/>
</dbReference>
<dbReference type="PROSITE" id="PS00039">
    <property type="entry name" value="DEAD_ATP_HELICASE"/>
    <property type="match status" value="1"/>
</dbReference>
<proteinExistence type="inferred from homology"/>
<dbReference type="PROSITE" id="PS51194">
    <property type="entry name" value="HELICASE_CTER"/>
    <property type="match status" value="1"/>
</dbReference>
<feature type="domain" description="Helicase C-terminal" evidence="10">
    <location>
        <begin position="356"/>
        <end position="503"/>
    </location>
</feature>
<comment type="similarity">
    <text evidence="7">Belongs to the DEAD box helicase family.</text>
</comment>
<dbReference type="PANTHER" id="PTHR47958">
    <property type="entry name" value="ATP-DEPENDENT RNA HELICASE DBP3"/>
    <property type="match status" value="1"/>
</dbReference>
<dbReference type="FunFam" id="3.40.50.300:FF:000079">
    <property type="entry name" value="probable ATP-dependent RNA helicase DDX17"/>
    <property type="match status" value="1"/>
</dbReference>
<sequence>MTSSLFMLRLSRQLNNCIQKFQKCSIDNGRLIYSEAAATHKERFDDKNKRRNTPRPQGPRRDRYFDRSPRGGSFETTSRFGRSGFGGGGSSFGFRSRQQGQTLHKPNWDANQLIPLEKNFYTEHPEDEIENYVMRHVQRNRWATPTPIQSVGWPIALSGRDCVNIAQTGSGKTLGYILPAIVHINHQPPIQRGDGPIALVLVPTRELAQQVQAVARDVGRTSQIYNACVYGGAPRDRQIKQLQQGCQICIATPGRLIDFLESGCVDLKRTTYLVMDEADRMLDMGFEPQIRSILEQIRPDRQTLMWSATWPKEVQELAEDFLSNYIQVNIGAMELTANRNILQIVDVCMEHEKEDKVFQVLETIMREKDNKTLIFTQTKSRADSITRMLRRQRWPAVCTHGDKSQNQRDSALNDFRSGRSPILVATDVASRGLDVDDIKFVINLDYPNNSEDYVHRIGRTGRSNNTGTAYTFFTPENAGQVQGLIDVLLESRQIVNPRLFRLANRSRHFAAAHRHQQHHQQHHDRDNFRRQKFSPWRKHSKF</sequence>
<protein>
    <recommendedName>
        <fullName evidence="1">RNA helicase</fullName>
        <ecNumber evidence="1">3.6.4.13</ecNumber>
    </recommendedName>
</protein>
<evidence type="ECO:0000259" key="10">
    <source>
        <dbReference type="PROSITE" id="PS51194"/>
    </source>
</evidence>
<dbReference type="PROSITE" id="PS51192">
    <property type="entry name" value="HELICASE_ATP_BIND_1"/>
    <property type="match status" value="1"/>
</dbReference>
<evidence type="ECO:0000256" key="3">
    <source>
        <dbReference type="ARBA" id="ARBA00022801"/>
    </source>
</evidence>
<dbReference type="AlphaFoldDB" id="A0ABD0LR47"/>
<feature type="region of interest" description="Disordered" evidence="8">
    <location>
        <begin position="41"/>
        <end position="105"/>
    </location>
</feature>
<keyword evidence="3 7" id="KW-0378">Hydrolase</keyword>
<dbReference type="CDD" id="cd18787">
    <property type="entry name" value="SF2_C_DEAD"/>
    <property type="match status" value="1"/>
</dbReference>
<name>A0ABD0LR47_9CAEN</name>
<feature type="region of interest" description="Disordered" evidence="8">
    <location>
        <begin position="510"/>
        <end position="542"/>
    </location>
</feature>
<evidence type="ECO:0000256" key="8">
    <source>
        <dbReference type="SAM" id="MobiDB-lite"/>
    </source>
</evidence>
<feature type="compositionally biased region" description="Basic residues" evidence="8">
    <location>
        <begin position="510"/>
        <end position="522"/>
    </location>
</feature>
<dbReference type="InterPro" id="IPR014001">
    <property type="entry name" value="Helicase_ATP-bd"/>
</dbReference>
<feature type="compositionally biased region" description="Basic and acidic residues" evidence="8">
    <location>
        <begin position="59"/>
        <end position="69"/>
    </location>
</feature>
<feature type="compositionally biased region" description="Basic residues" evidence="8">
    <location>
        <begin position="530"/>
        <end position="542"/>
    </location>
</feature>
<dbReference type="EC" id="3.6.4.13" evidence="1"/>
<evidence type="ECO:0000313" key="12">
    <source>
        <dbReference type="Proteomes" id="UP001519460"/>
    </source>
</evidence>
<dbReference type="Gene3D" id="3.40.50.300">
    <property type="entry name" value="P-loop containing nucleotide triphosphate hydrolases"/>
    <property type="match status" value="2"/>
</dbReference>
<dbReference type="GO" id="GO:0005524">
    <property type="term" value="F:ATP binding"/>
    <property type="evidence" value="ECO:0007669"/>
    <property type="project" value="UniProtKB-KW"/>
</dbReference>
<dbReference type="GO" id="GO:0003724">
    <property type="term" value="F:RNA helicase activity"/>
    <property type="evidence" value="ECO:0007669"/>
    <property type="project" value="UniProtKB-EC"/>
</dbReference>
<dbReference type="SUPFAM" id="SSF52540">
    <property type="entry name" value="P-loop containing nucleoside triphosphate hydrolases"/>
    <property type="match status" value="1"/>
</dbReference>
<gene>
    <name evidence="11" type="ORF">BaRGS_00006752</name>
</gene>
<evidence type="ECO:0000259" key="9">
    <source>
        <dbReference type="PROSITE" id="PS51192"/>
    </source>
</evidence>
<dbReference type="CDD" id="cd17966">
    <property type="entry name" value="DEADc_DDX5_DDX17"/>
    <property type="match status" value="1"/>
</dbReference>
<dbReference type="InterPro" id="IPR000629">
    <property type="entry name" value="RNA-helicase_DEAD-box_CS"/>
</dbReference>
<keyword evidence="4 7" id="KW-0347">Helicase</keyword>
<comment type="caution">
    <text evidence="11">The sequence shown here is derived from an EMBL/GenBank/DDBJ whole genome shotgun (WGS) entry which is preliminary data.</text>
</comment>
<evidence type="ECO:0000256" key="6">
    <source>
        <dbReference type="ARBA" id="ARBA00047984"/>
    </source>
</evidence>
<reference evidence="11 12" key="1">
    <citation type="journal article" date="2023" name="Sci. Data">
        <title>Genome assembly of the Korean intertidal mud-creeper Batillaria attramentaria.</title>
        <authorList>
            <person name="Patra A.K."/>
            <person name="Ho P.T."/>
            <person name="Jun S."/>
            <person name="Lee S.J."/>
            <person name="Kim Y."/>
            <person name="Won Y.J."/>
        </authorList>
    </citation>
    <scope>NUCLEOTIDE SEQUENCE [LARGE SCALE GENOMIC DNA]</scope>
    <source>
        <strain evidence="11">Wonlab-2016</strain>
    </source>
</reference>
<keyword evidence="12" id="KW-1185">Reference proteome</keyword>
<dbReference type="FunFam" id="3.40.50.300:FF:000008">
    <property type="entry name" value="ATP-dependent RNA helicase RhlB"/>
    <property type="match status" value="1"/>
</dbReference>
<organism evidence="11 12">
    <name type="scientific">Batillaria attramentaria</name>
    <dbReference type="NCBI Taxonomy" id="370345"/>
    <lineage>
        <taxon>Eukaryota</taxon>
        <taxon>Metazoa</taxon>
        <taxon>Spiralia</taxon>
        <taxon>Lophotrochozoa</taxon>
        <taxon>Mollusca</taxon>
        <taxon>Gastropoda</taxon>
        <taxon>Caenogastropoda</taxon>
        <taxon>Sorbeoconcha</taxon>
        <taxon>Cerithioidea</taxon>
        <taxon>Batillariidae</taxon>
        <taxon>Batillaria</taxon>
    </lineage>
</organism>
<evidence type="ECO:0000256" key="7">
    <source>
        <dbReference type="RuleBase" id="RU000492"/>
    </source>
</evidence>
<dbReference type="InterPro" id="IPR001650">
    <property type="entry name" value="Helicase_C-like"/>
</dbReference>
<feature type="domain" description="Helicase ATP-binding" evidence="9">
    <location>
        <begin position="153"/>
        <end position="328"/>
    </location>
</feature>
<keyword evidence="2 7" id="KW-0547">Nucleotide-binding</keyword>
<dbReference type="InterPro" id="IPR027417">
    <property type="entry name" value="P-loop_NTPase"/>
</dbReference>
<dbReference type="SMART" id="SM00490">
    <property type="entry name" value="HELICc"/>
    <property type="match status" value="1"/>
</dbReference>
<dbReference type="Pfam" id="PF00270">
    <property type="entry name" value="DEAD"/>
    <property type="match status" value="1"/>
</dbReference>